<protein>
    <submittedName>
        <fullName evidence="1">Uncharacterized protein</fullName>
    </submittedName>
</protein>
<sequence>MKAIEKIKAGNIDLSEDEIIELLRINNFSSEYYDLLAASNALSRRKFGNRGYVFT</sequence>
<organism evidence="1 2">
    <name type="scientific">Parabacteroides distasonis</name>
    <dbReference type="NCBI Taxonomy" id="823"/>
    <lineage>
        <taxon>Bacteria</taxon>
        <taxon>Pseudomonadati</taxon>
        <taxon>Bacteroidota</taxon>
        <taxon>Bacteroidia</taxon>
        <taxon>Bacteroidales</taxon>
        <taxon>Tannerellaceae</taxon>
        <taxon>Parabacteroides</taxon>
    </lineage>
</organism>
<dbReference type="RefSeq" id="WP_170105854.1">
    <property type="nucleotide sequence ID" value="NZ_CP051672.1"/>
</dbReference>
<reference evidence="1 2" key="1">
    <citation type="submission" date="2020-04" db="EMBL/GenBank/DDBJ databases">
        <title>Complete Genomes and Methylome analysis of CBBP consortium that reverse antibiotic-induced susceptibility to vancomycin-resistant Enterococcus faecium infection.</title>
        <authorList>
            <person name="Fomenkov A."/>
            <person name="Zhang Z."/>
            <person name="Pamer E."/>
            <person name="Roberts R.J."/>
        </authorList>
    </citation>
    <scope>NUCLEOTIDE SEQUENCE [LARGE SCALE GENOMIC DNA]</scope>
    <source>
        <strain evidence="2">CBBP</strain>
    </source>
</reference>
<evidence type="ECO:0000313" key="2">
    <source>
        <dbReference type="Proteomes" id="UP000501982"/>
    </source>
</evidence>
<evidence type="ECO:0000313" key="1">
    <source>
        <dbReference type="EMBL" id="QJE29278.1"/>
    </source>
</evidence>
<name>A0A7L5ECX9_PARDI</name>
<accession>A0A7L5ECX9</accession>
<proteinExistence type="predicted"/>
<dbReference type="AlphaFoldDB" id="A0A7L5ECX9"/>
<dbReference type="Proteomes" id="UP000501982">
    <property type="component" value="Chromosome"/>
</dbReference>
<dbReference type="EMBL" id="CP051672">
    <property type="protein sequence ID" value="QJE29278.1"/>
    <property type="molecule type" value="Genomic_DNA"/>
</dbReference>
<gene>
    <name evidence="1" type="ORF">HHO38_13585</name>
</gene>